<accession>A0A8T5GG49</accession>
<dbReference type="Gene3D" id="3.20.20.140">
    <property type="entry name" value="Metal-dependent hydrolases"/>
    <property type="match status" value="1"/>
</dbReference>
<dbReference type="PANTHER" id="PTHR42924">
    <property type="entry name" value="EXONUCLEASE"/>
    <property type="match status" value="1"/>
</dbReference>
<evidence type="ECO:0000259" key="1">
    <source>
        <dbReference type="SMART" id="SM00481"/>
    </source>
</evidence>
<sequence>MLFDLHLHSRYSIDALSKPSTIVKICKKNSWGFSLTDHNNMNAYTKGKIKELAKKAKVLLIPGEEIKVVENGKVKGEIIAYFLKKEIEPTSFAEILDEAKKQDALLSCPHPFEWSRKNYKDFPKNHKKFVSMEIYNARAYYRKLNLKAFDYYEENLKNSIAPLGVSDAHTPEEIGNGLTKIEATTLEEVRKELKKGNTKAIPRAKAGFSRHLQTQLARRHWMDPR</sequence>
<feature type="domain" description="Polymerase/histidinol phosphatase N-terminal" evidence="1">
    <location>
        <begin position="3"/>
        <end position="70"/>
    </location>
</feature>
<evidence type="ECO:0000313" key="3">
    <source>
        <dbReference type="Proteomes" id="UP000722459"/>
    </source>
</evidence>
<dbReference type="GO" id="GO:0035312">
    <property type="term" value="F:5'-3' DNA exonuclease activity"/>
    <property type="evidence" value="ECO:0007669"/>
    <property type="project" value="TreeGrafter"/>
</dbReference>
<dbReference type="GO" id="GO:0004534">
    <property type="term" value="F:5'-3' RNA exonuclease activity"/>
    <property type="evidence" value="ECO:0007669"/>
    <property type="project" value="TreeGrafter"/>
</dbReference>
<dbReference type="AlphaFoldDB" id="A0A8T5GG49"/>
<proteinExistence type="predicted"/>
<protein>
    <submittedName>
        <fullName evidence="2">PHP domain-containing protein</fullName>
    </submittedName>
</protein>
<dbReference type="PANTHER" id="PTHR42924:SF3">
    <property type="entry name" value="POLYMERASE_HISTIDINOL PHOSPHATASE N-TERMINAL DOMAIN-CONTAINING PROTEIN"/>
    <property type="match status" value="1"/>
</dbReference>
<dbReference type="InterPro" id="IPR052018">
    <property type="entry name" value="PHP_domain"/>
</dbReference>
<name>A0A8T5GG49_9ARCH</name>
<dbReference type="Proteomes" id="UP000722459">
    <property type="component" value="Unassembled WGS sequence"/>
</dbReference>
<dbReference type="InterPro" id="IPR016195">
    <property type="entry name" value="Pol/histidinol_Pase-like"/>
</dbReference>
<dbReference type="InterPro" id="IPR004013">
    <property type="entry name" value="PHP_dom"/>
</dbReference>
<dbReference type="InterPro" id="IPR003141">
    <property type="entry name" value="Pol/His_phosphatase_N"/>
</dbReference>
<reference evidence="2" key="1">
    <citation type="journal article" date="2021" name="ISME J.">
        <title>Mercury methylation by metabolically versatile and cosmopolitan marine bacteria.</title>
        <authorList>
            <person name="Lin H."/>
            <person name="Ascher D.B."/>
            <person name="Myung Y."/>
            <person name="Lamborg C.H."/>
            <person name="Hallam S.J."/>
            <person name="Gionfriddo C.M."/>
            <person name="Holt K.E."/>
            <person name="Moreau J.W."/>
        </authorList>
    </citation>
    <scope>NUCLEOTIDE SEQUENCE</scope>
    <source>
        <strain evidence="2">SI075_bin30</strain>
    </source>
</reference>
<dbReference type="CDD" id="cd07432">
    <property type="entry name" value="PHP_HisPPase"/>
    <property type="match status" value="1"/>
</dbReference>
<evidence type="ECO:0000313" key="2">
    <source>
        <dbReference type="EMBL" id="MBT4870862.1"/>
    </source>
</evidence>
<dbReference type="SMART" id="SM00481">
    <property type="entry name" value="POLIIIAc"/>
    <property type="match status" value="1"/>
</dbReference>
<dbReference type="Pfam" id="PF02811">
    <property type="entry name" value="PHP"/>
    <property type="match status" value="1"/>
</dbReference>
<gene>
    <name evidence="2" type="ORF">HON47_04770</name>
</gene>
<dbReference type="EMBL" id="JABJNZ010000062">
    <property type="protein sequence ID" value="MBT4870862.1"/>
    <property type="molecule type" value="Genomic_DNA"/>
</dbReference>
<organism evidence="2 3">
    <name type="scientific">Candidatus Iainarchaeum sp</name>
    <dbReference type="NCBI Taxonomy" id="3101447"/>
    <lineage>
        <taxon>Archaea</taxon>
        <taxon>Candidatus Iainarchaeota</taxon>
        <taxon>Candidatus Iainarchaeia</taxon>
        <taxon>Candidatus Iainarchaeales</taxon>
        <taxon>Candidatus Iainarchaeaceae</taxon>
        <taxon>Candidatus Iainarchaeum</taxon>
    </lineage>
</organism>
<comment type="caution">
    <text evidence="2">The sequence shown here is derived from an EMBL/GenBank/DDBJ whole genome shotgun (WGS) entry which is preliminary data.</text>
</comment>
<dbReference type="SUPFAM" id="SSF89550">
    <property type="entry name" value="PHP domain-like"/>
    <property type="match status" value="1"/>
</dbReference>